<proteinExistence type="predicted"/>
<reference evidence="1 2" key="1">
    <citation type="submission" date="2020-01" db="EMBL/GenBank/DDBJ databases">
        <authorList>
            <consortium name="DOE Joint Genome Institute"/>
            <person name="Haridas S."/>
            <person name="Albert R."/>
            <person name="Binder M."/>
            <person name="Bloem J."/>
            <person name="Labutti K."/>
            <person name="Salamov A."/>
            <person name="Andreopoulos B."/>
            <person name="Baker S.E."/>
            <person name="Barry K."/>
            <person name="Bills G."/>
            <person name="Bluhm B.H."/>
            <person name="Cannon C."/>
            <person name="Castanera R."/>
            <person name="Culley D.E."/>
            <person name="Daum C."/>
            <person name="Ezra D."/>
            <person name="Gonzalez J.B."/>
            <person name="Henrissat B."/>
            <person name="Kuo A."/>
            <person name="Liang C."/>
            <person name="Lipzen A."/>
            <person name="Lutzoni F."/>
            <person name="Magnuson J."/>
            <person name="Mondo S."/>
            <person name="Nolan M."/>
            <person name="Ohm R."/>
            <person name="Pangilinan J."/>
            <person name="Park H.-J.H."/>
            <person name="Ramirez L."/>
            <person name="Alfaro M."/>
            <person name="Sun H."/>
            <person name="Tritt A."/>
            <person name="Yoshinaga Y."/>
            <person name="Zwiers L.-H.L."/>
            <person name="Turgeon B.G."/>
            <person name="Goodwin S.B."/>
            <person name="Spatafora J.W."/>
            <person name="Crous P.W."/>
            <person name="Grigoriev I.V."/>
        </authorList>
    </citation>
    <scope>NUCLEOTIDE SEQUENCE [LARGE SCALE GENOMIC DNA]</scope>
    <source>
        <strain evidence="1 2">CBS 611.86</strain>
    </source>
</reference>
<accession>A0A7C8MAG6</accession>
<comment type="caution">
    <text evidence="1">The sequence shown here is derived from an EMBL/GenBank/DDBJ whole genome shotgun (WGS) entry which is preliminary data.</text>
</comment>
<keyword evidence="2" id="KW-1185">Reference proteome</keyword>
<evidence type="ECO:0000313" key="1">
    <source>
        <dbReference type="EMBL" id="KAF2868162.1"/>
    </source>
</evidence>
<organism evidence="1 2">
    <name type="scientific">Massariosphaeria phaeospora</name>
    <dbReference type="NCBI Taxonomy" id="100035"/>
    <lineage>
        <taxon>Eukaryota</taxon>
        <taxon>Fungi</taxon>
        <taxon>Dikarya</taxon>
        <taxon>Ascomycota</taxon>
        <taxon>Pezizomycotina</taxon>
        <taxon>Dothideomycetes</taxon>
        <taxon>Pleosporomycetidae</taxon>
        <taxon>Pleosporales</taxon>
        <taxon>Pleosporales incertae sedis</taxon>
        <taxon>Massariosphaeria</taxon>
    </lineage>
</organism>
<dbReference type="EMBL" id="JAADJZ010000020">
    <property type="protein sequence ID" value="KAF2868162.1"/>
    <property type="molecule type" value="Genomic_DNA"/>
</dbReference>
<protein>
    <submittedName>
        <fullName evidence="1">Uncharacterized protein</fullName>
    </submittedName>
</protein>
<evidence type="ECO:0000313" key="2">
    <source>
        <dbReference type="Proteomes" id="UP000481861"/>
    </source>
</evidence>
<sequence length="426" mass="49240">MASFLSLPSELRDVIYDYCFLDNTYLLNERDHWYVLRYKSQLGRRHETGFEWPWAWHPEHAPQWMRASKQILEESRAQFYRHAVCYDFLDEEQHRGGGGKRRWSDKRGQPAEFKTLVTCGLFNFEFVKFLDYEKHEDCGLYLVSDVKMFGALDNGGENTEEIQDADPTDWQYRGMTITAAPYRDHDRSRPPLPHLHSLRTAVVPLELTMRVSLNSGWVAWDPIRPYYRAFDLSYLEQAAATPPLFSRVEFVIHEPMYSPSGLSPLDSTLDDEVEAMPLFQVELKRIIKLLVKSDGCHVRQWFSPETKTSSGYFVGEDSDQEYFPGRVFTTQKWHVEARRSVDGAGVVEETIEGWNNVPGLWAFHGGMGDMYKLRGESEGMLMYENFNSDGIEQTGIDEGKRYEVLKVKKPAMAGWSDPGYGRISSA</sequence>
<dbReference type="Proteomes" id="UP000481861">
    <property type="component" value="Unassembled WGS sequence"/>
</dbReference>
<gene>
    <name evidence="1" type="ORF">BDV95DRAFT_580355</name>
</gene>
<name>A0A7C8MAG6_9PLEO</name>
<dbReference type="AlphaFoldDB" id="A0A7C8MAG6"/>